<sequence>MPRFLHPTQSGVHRLACLSLYHALLSQCSKPWLTRSKASHIRALIQARFHLDRRIESPSRIEKSLKAGYEALNLMKSCERGDVTSIERVDSLIAGTEPFLERYKQNCARLARERQAKELEDAKKKQNKRRFSAKRVLESVLARPYPTVSGIRRVPRFACARGIPFLRIKKPQPKNLSVAIQIRQDARWKNILRRQELGVDSLFAKDEDMWDQITSKTETDSWDKAIQQNINRVVETIKNGDERDLELARKMWNVVVAERRLAEKEARQREKMGQANGTKSGPSETTSRP</sequence>
<evidence type="ECO:0000256" key="1">
    <source>
        <dbReference type="SAM" id="Coils"/>
    </source>
</evidence>
<feature type="coiled-coil region" evidence="1">
    <location>
        <begin position="100"/>
        <end position="129"/>
    </location>
</feature>
<organism evidence="4 5">
    <name type="scientific">Trichophyton interdigitale (strain MR816)</name>
    <dbReference type="NCBI Taxonomy" id="1215338"/>
    <lineage>
        <taxon>Eukaryota</taxon>
        <taxon>Fungi</taxon>
        <taxon>Dikarya</taxon>
        <taxon>Ascomycota</taxon>
        <taxon>Pezizomycotina</taxon>
        <taxon>Eurotiomycetes</taxon>
        <taxon>Eurotiomycetidae</taxon>
        <taxon>Onygenales</taxon>
        <taxon>Arthrodermataceae</taxon>
        <taxon>Trichophyton</taxon>
    </lineage>
</organism>
<evidence type="ECO:0000256" key="2">
    <source>
        <dbReference type="SAM" id="MobiDB-lite"/>
    </source>
</evidence>
<proteinExistence type="predicted"/>
<dbReference type="HOGENOM" id="CLU_042937_1_1_1"/>
<accession>A0A059JHX3</accession>
<feature type="region of interest" description="Disordered" evidence="2">
    <location>
        <begin position="264"/>
        <end position="289"/>
    </location>
</feature>
<name>A0A059JHX3_TRIIM</name>
<evidence type="ECO:0000313" key="5">
    <source>
        <dbReference type="Proteomes" id="UP000024533"/>
    </source>
</evidence>
<dbReference type="InterPro" id="IPR008011">
    <property type="entry name" value="Complex1_LYR_dom"/>
</dbReference>
<dbReference type="STRING" id="1215338.A0A059JHX3"/>
<keyword evidence="5" id="KW-1185">Reference proteome</keyword>
<feature type="domain" description="Complex 1 LYR protein" evidence="3">
    <location>
        <begin position="16"/>
        <end position="73"/>
    </location>
</feature>
<dbReference type="Pfam" id="PF05347">
    <property type="entry name" value="Complex1_LYR"/>
    <property type="match status" value="1"/>
</dbReference>
<protein>
    <recommendedName>
        <fullName evidence="3">Complex 1 LYR protein domain-containing protein</fullName>
    </recommendedName>
</protein>
<reference evidence="4 5" key="1">
    <citation type="submission" date="2014-02" db="EMBL/GenBank/DDBJ databases">
        <title>The Genome Sequence of Trichophyton interdigitale MR816.</title>
        <authorList>
            <consortium name="The Broad Institute Genomics Platform"/>
            <person name="Cuomo C.A."/>
            <person name="White T.C."/>
            <person name="Graser Y."/>
            <person name="Martinez-Rossi N."/>
            <person name="Heitman J."/>
            <person name="Young S.K."/>
            <person name="Zeng Q."/>
            <person name="Gargeya S."/>
            <person name="Abouelleil A."/>
            <person name="Alvarado L."/>
            <person name="Chapman S.B."/>
            <person name="Gainer-Dewar J."/>
            <person name="Goldberg J."/>
            <person name="Griggs A."/>
            <person name="Gujja S."/>
            <person name="Hansen M."/>
            <person name="Howarth C."/>
            <person name="Imamovic A."/>
            <person name="Larimer J."/>
            <person name="Martinez D."/>
            <person name="Murphy C."/>
            <person name="Pearson M.D."/>
            <person name="Persinoti G."/>
            <person name="Poon T."/>
            <person name="Priest M."/>
            <person name="Roberts A.D."/>
            <person name="Saif S."/>
            <person name="Shea T.D."/>
            <person name="Sykes S.N."/>
            <person name="Wortman J."/>
            <person name="Nusbaum C."/>
            <person name="Birren B."/>
        </authorList>
    </citation>
    <scope>NUCLEOTIDE SEQUENCE [LARGE SCALE GENOMIC DNA]</scope>
    <source>
        <strain evidence="4 5">MR816</strain>
    </source>
</reference>
<evidence type="ECO:0000313" key="4">
    <source>
        <dbReference type="EMBL" id="KDB27067.1"/>
    </source>
</evidence>
<feature type="compositionally biased region" description="Polar residues" evidence="2">
    <location>
        <begin position="275"/>
        <end position="289"/>
    </location>
</feature>
<dbReference type="Proteomes" id="UP000024533">
    <property type="component" value="Unassembled WGS sequence"/>
</dbReference>
<dbReference type="AlphaFoldDB" id="A0A059JHX3"/>
<dbReference type="OMA" id="KKSTQHR"/>
<keyword evidence="1" id="KW-0175">Coiled coil</keyword>
<gene>
    <name evidence="4" type="ORF">H109_01173</name>
</gene>
<dbReference type="OrthoDB" id="6508832at2759"/>
<evidence type="ECO:0000259" key="3">
    <source>
        <dbReference type="Pfam" id="PF05347"/>
    </source>
</evidence>
<dbReference type="EMBL" id="AOKY01000087">
    <property type="protein sequence ID" value="KDB27067.1"/>
    <property type="molecule type" value="Genomic_DNA"/>
</dbReference>
<comment type="caution">
    <text evidence="4">The sequence shown here is derived from an EMBL/GenBank/DDBJ whole genome shotgun (WGS) entry which is preliminary data.</text>
</comment>